<dbReference type="Gene3D" id="3.30.2020.30">
    <property type="match status" value="1"/>
</dbReference>
<keyword evidence="11" id="KW-1185">Reference proteome</keyword>
<protein>
    <submittedName>
        <fullName evidence="10">Gamma-butyrobetaine hydroxylase</fullName>
    </submittedName>
</protein>
<sequence length="360" mass="41332">MNVLSIFDTHLTVNNTPFHFFWLRDNCPCSECLHPSGQRLQEVINLNLDIEIIDARYDNDQLFVEWQDGHQSIYPDSLLFPSEAVSLSSDTDEGITLWGSQLDQAAFSIDYRDLDKPESKYQWLNHVNTHGIAFLHHVPNHDQQLLEVVDKFGYVRETNYGKYFEVITKDNPENLAFTPKPLSLHTDNPYRHPVPSLQLLHCLVAAPEGGITALADGFYAAQIVKERYKHHFDILNSAILSYRFKSTEADLQSCGSVIETDSQGKVTKVRLNNRSIQTIRLPFDEQRAFYEAYQCFMAVLHSEECKFTCKLQPGELMMFDNERVLHGREVAAIGKRHLQGCYADKDSLLSTMRTIQGERQ</sequence>
<dbReference type="RefSeq" id="WP_102525158.1">
    <property type="nucleotide sequence ID" value="NZ_LT960612.1"/>
</dbReference>
<organism evidence="10 11">
    <name type="scientific">Vibrio tapetis subsp. tapetis</name>
    <dbReference type="NCBI Taxonomy" id="1671868"/>
    <lineage>
        <taxon>Bacteria</taxon>
        <taxon>Pseudomonadati</taxon>
        <taxon>Pseudomonadota</taxon>
        <taxon>Gammaproteobacteria</taxon>
        <taxon>Vibrionales</taxon>
        <taxon>Vibrionaceae</taxon>
        <taxon>Vibrio</taxon>
    </lineage>
</organism>
<dbReference type="InterPro" id="IPR010376">
    <property type="entry name" value="GBBH-like_N"/>
</dbReference>
<evidence type="ECO:0000256" key="4">
    <source>
        <dbReference type="ARBA" id="ARBA00022723"/>
    </source>
</evidence>
<dbReference type="FunFam" id="3.60.130.10:FF:000001">
    <property type="entry name" value="Trimethyllysine dioxygenase, mitochondrial"/>
    <property type="match status" value="1"/>
</dbReference>
<dbReference type="AlphaFoldDB" id="A0A2N8ZMB6"/>
<evidence type="ECO:0000259" key="9">
    <source>
        <dbReference type="Pfam" id="PF06155"/>
    </source>
</evidence>
<feature type="domain" description="TauD/TfdA-like" evidence="8">
    <location>
        <begin position="106"/>
        <end position="342"/>
    </location>
</feature>
<feature type="domain" description="Gamma-butyrobetaine hydroxylase-like N-terminal" evidence="9">
    <location>
        <begin position="16"/>
        <end position="75"/>
    </location>
</feature>
<keyword evidence="5" id="KW-0223">Dioxygenase</keyword>
<keyword evidence="6" id="KW-0560">Oxidoreductase</keyword>
<dbReference type="GO" id="GO:0016706">
    <property type="term" value="F:2-oxoglutarate-dependent dioxygenase activity"/>
    <property type="evidence" value="ECO:0007669"/>
    <property type="project" value="UniProtKB-ARBA"/>
</dbReference>
<proteinExistence type="inferred from homology"/>
<evidence type="ECO:0000313" key="10">
    <source>
        <dbReference type="EMBL" id="SON53073.1"/>
    </source>
</evidence>
<reference evidence="10 11" key="1">
    <citation type="submission" date="2017-10" db="EMBL/GenBank/DDBJ databases">
        <authorList>
            <person name="Banno H."/>
            <person name="Chua N.-H."/>
        </authorList>
    </citation>
    <scope>NUCLEOTIDE SEQUENCE [LARGE SCALE GENOMIC DNA]</scope>
    <source>
        <strain evidence="10">Vibrio tapetis CECT4600</strain>
    </source>
</reference>
<name>A0A2N8ZMB6_9VIBR</name>
<dbReference type="OrthoDB" id="979809at2"/>
<dbReference type="GO" id="GO:0046872">
    <property type="term" value="F:metal ion binding"/>
    <property type="evidence" value="ECO:0007669"/>
    <property type="project" value="UniProtKB-KW"/>
</dbReference>
<dbReference type="SUPFAM" id="SSF51197">
    <property type="entry name" value="Clavaminate synthase-like"/>
    <property type="match status" value="1"/>
</dbReference>
<dbReference type="KEGG" id="vta:B1462"/>
<gene>
    <name evidence="10" type="ORF">VTAP4600_B1462</name>
</gene>
<evidence type="ECO:0000256" key="3">
    <source>
        <dbReference type="ARBA" id="ARBA00008654"/>
    </source>
</evidence>
<dbReference type="PANTHER" id="PTHR10696:SF25">
    <property type="entry name" value="OXIDOREDUCTASE AIM17-RELATED"/>
    <property type="match status" value="1"/>
</dbReference>
<evidence type="ECO:0000256" key="1">
    <source>
        <dbReference type="ARBA" id="ARBA00001954"/>
    </source>
</evidence>
<evidence type="ECO:0000256" key="5">
    <source>
        <dbReference type="ARBA" id="ARBA00022964"/>
    </source>
</evidence>
<dbReference type="CDD" id="cd00250">
    <property type="entry name" value="CAS_like"/>
    <property type="match status" value="1"/>
</dbReference>
<dbReference type="Pfam" id="PF02668">
    <property type="entry name" value="TauD"/>
    <property type="match status" value="1"/>
</dbReference>
<dbReference type="InterPro" id="IPR038492">
    <property type="entry name" value="GBBH-like_N_sf"/>
</dbReference>
<evidence type="ECO:0000256" key="6">
    <source>
        <dbReference type="ARBA" id="ARBA00023002"/>
    </source>
</evidence>
<comment type="similarity">
    <text evidence="3">Belongs to the gamma-BBH/TMLD family.</text>
</comment>
<evidence type="ECO:0000256" key="2">
    <source>
        <dbReference type="ARBA" id="ARBA00001961"/>
    </source>
</evidence>
<dbReference type="Proteomes" id="UP000235828">
    <property type="component" value="Chromosome B"/>
</dbReference>
<dbReference type="PANTHER" id="PTHR10696">
    <property type="entry name" value="GAMMA-BUTYROBETAINE HYDROXYLASE-RELATED"/>
    <property type="match status" value="1"/>
</dbReference>
<keyword evidence="7" id="KW-0408">Iron</keyword>
<keyword evidence="4" id="KW-0479">Metal-binding</keyword>
<evidence type="ECO:0000259" key="8">
    <source>
        <dbReference type="Pfam" id="PF02668"/>
    </source>
</evidence>
<evidence type="ECO:0000256" key="7">
    <source>
        <dbReference type="ARBA" id="ARBA00023004"/>
    </source>
</evidence>
<evidence type="ECO:0000313" key="11">
    <source>
        <dbReference type="Proteomes" id="UP000235828"/>
    </source>
</evidence>
<accession>A0A2N8ZMB6</accession>
<dbReference type="Gene3D" id="3.60.130.10">
    <property type="entry name" value="Clavaminate synthase-like"/>
    <property type="match status" value="1"/>
</dbReference>
<dbReference type="Pfam" id="PF06155">
    <property type="entry name" value="GBBH-like_N"/>
    <property type="match status" value="1"/>
</dbReference>
<comment type="cofactor">
    <cofactor evidence="1">
        <name>Fe(2+)</name>
        <dbReference type="ChEBI" id="CHEBI:29033"/>
    </cofactor>
</comment>
<comment type="cofactor">
    <cofactor evidence="2">
        <name>L-ascorbate</name>
        <dbReference type="ChEBI" id="CHEBI:38290"/>
    </cofactor>
</comment>
<dbReference type="EMBL" id="LT960612">
    <property type="protein sequence ID" value="SON53073.1"/>
    <property type="molecule type" value="Genomic_DNA"/>
</dbReference>
<dbReference type="InterPro" id="IPR003819">
    <property type="entry name" value="TauD/TfdA-like"/>
</dbReference>
<dbReference type="GO" id="GO:0045329">
    <property type="term" value="P:carnitine biosynthetic process"/>
    <property type="evidence" value="ECO:0007669"/>
    <property type="project" value="TreeGrafter"/>
</dbReference>
<dbReference type="InterPro" id="IPR050411">
    <property type="entry name" value="AlphaKG_dependent_hydroxylases"/>
</dbReference>
<dbReference type="InterPro" id="IPR042098">
    <property type="entry name" value="TauD-like_sf"/>
</dbReference>